<dbReference type="AlphaFoldDB" id="A0A5S9F6M5"/>
<evidence type="ECO:0000256" key="1">
    <source>
        <dbReference type="SAM" id="MobiDB-lite"/>
    </source>
</evidence>
<gene>
    <name evidence="2" type="ORF">UABAM_05923</name>
</gene>
<dbReference type="Proteomes" id="UP000326354">
    <property type="component" value="Chromosome"/>
</dbReference>
<evidence type="ECO:0008006" key="4">
    <source>
        <dbReference type="Google" id="ProtNLM"/>
    </source>
</evidence>
<feature type="region of interest" description="Disordered" evidence="1">
    <location>
        <begin position="51"/>
        <end position="77"/>
    </location>
</feature>
<sequence>MNKTLSVFIILLVGCSMLLCSCTQKKGYRGGVRGSQTGVRNVEDIDRAHRYLNEDDDQQRKEQYLEQQKQQEDSYGY</sequence>
<accession>A0A5S9F6M5</accession>
<name>A0A5S9F6M5_UABAM</name>
<proteinExistence type="predicted"/>
<organism evidence="2 3">
    <name type="scientific">Uabimicrobium amorphum</name>
    <dbReference type="NCBI Taxonomy" id="2596890"/>
    <lineage>
        <taxon>Bacteria</taxon>
        <taxon>Pseudomonadati</taxon>
        <taxon>Planctomycetota</taxon>
        <taxon>Candidatus Uabimicrobiia</taxon>
        <taxon>Candidatus Uabimicrobiales</taxon>
        <taxon>Candidatus Uabimicrobiaceae</taxon>
        <taxon>Candidatus Uabimicrobium</taxon>
    </lineage>
</organism>
<evidence type="ECO:0000313" key="3">
    <source>
        <dbReference type="Proteomes" id="UP000326354"/>
    </source>
</evidence>
<dbReference type="RefSeq" id="WP_151971528.1">
    <property type="nucleotide sequence ID" value="NZ_AP019860.1"/>
</dbReference>
<dbReference type="PROSITE" id="PS51257">
    <property type="entry name" value="PROKAR_LIPOPROTEIN"/>
    <property type="match status" value="1"/>
</dbReference>
<protein>
    <recommendedName>
        <fullName evidence="4">Lipoprotein</fullName>
    </recommendedName>
</protein>
<evidence type="ECO:0000313" key="2">
    <source>
        <dbReference type="EMBL" id="BBM87511.1"/>
    </source>
</evidence>
<keyword evidence="3" id="KW-1185">Reference proteome</keyword>
<dbReference type="EMBL" id="AP019860">
    <property type="protein sequence ID" value="BBM87511.1"/>
    <property type="molecule type" value="Genomic_DNA"/>
</dbReference>
<dbReference type="KEGG" id="uam:UABAM_05923"/>
<reference evidence="2 3" key="1">
    <citation type="submission" date="2019-08" db="EMBL/GenBank/DDBJ databases">
        <title>Complete genome sequence of Candidatus Uab amorphum.</title>
        <authorList>
            <person name="Shiratori T."/>
            <person name="Suzuki S."/>
            <person name="Kakizawa Y."/>
            <person name="Ishida K."/>
        </authorList>
    </citation>
    <scope>NUCLEOTIDE SEQUENCE [LARGE SCALE GENOMIC DNA]</scope>
    <source>
        <strain evidence="2 3">SRT547</strain>
    </source>
</reference>